<dbReference type="KEGG" id="cfc:CFLV_07490"/>
<keyword evidence="9 12" id="KW-0456">Lyase</keyword>
<keyword evidence="10 12" id="KW-0704">Schiff base</keyword>
<dbReference type="STRING" id="28028.CFLV_07490"/>
<evidence type="ECO:0000256" key="1">
    <source>
        <dbReference type="ARBA" id="ARBA00003294"/>
    </source>
</evidence>
<dbReference type="PRINTS" id="PR00146">
    <property type="entry name" value="DHPICSNTHASE"/>
</dbReference>
<accession>A0A1L7CMH1</accession>
<comment type="pathway">
    <text evidence="2 12">Amino-acid biosynthesis; L-lysine biosynthesis via DAP pathway; (S)-tetrahydrodipicolinate from L-aspartate: step 3/4.</text>
</comment>
<dbReference type="Pfam" id="PF00701">
    <property type="entry name" value="DHDPS"/>
    <property type="match status" value="1"/>
</dbReference>
<feature type="binding site" evidence="12 15">
    <location>
        <position position="213"/>
    </location>
    <ligand>
        <name>pyruvate</name>
        <dbReference type="ChEBI" id="CHEBI:15361"/>
    </ligand>
</feature>
<evidence type="ECO:0000256" key="7">
    <source>
        <dbReference type="ARBA" id="ARBA00022915"/>
    </source>
</evidence>
<organism evidence="16 17">
    <name type="scientific">Corynebacterium flavescens</name>
    <dbReference type="NCBI Taxonomy" id="28028"/>
    <lineage>
        <taxon>Bacteria</taxon>
        <taxon>Bacillati</taxon>
        <taxon>Actinomycetota</taxon>
        <taxon>Actinomycetes</taxon>
        <taxon>Mycobacteriales</taxon>
        <taxon>Corynebacteriaceae</taxon>
        <taxon>Corynebacterium</taxon>
    </lineage>
</organism>
<evidence type="ECO:0000256" key="10">
    <source>
        <dbReference type="ARBA" id="ARBA00023270"/>
    </source>
</evidence>
<dbReference type="CDD" id="cd00950">
    <property type="entry name" value="DHDPS"/>
    <property type="match status" value="1"/>
</dbReference>
<dbReference type="PROSITE" id="PS00665">
    <property type="entry name" value="DHDPS_1"/>
    <property type="match status" value="1"/>
</dbReference>
<feature type="site" description="Part of a proton relay during catalysis" evidence="12">
    <location>
        <position position="119"/>
    </location>
</feature>
<dbReference type="PANTHER" id="PTHR12128">
    <property type="entry name" value="DIHYDRODIPICOLINATE SYNTHASE"/>
    <property type="match status" value="1"/>
</dbReference>
<evidence type="ECO:0000313" key="16">
    <source>
        <dbReference type="EMBL" id="APT87046.1"/>
    </source>
</evidence>
<feature type="site" description="Part of a proton relay during catalysis" evidence="12">
    <location>
        <position position="56"/>
    </location>
</feature>
<keyword evidence="7 12" id="KW-0220">Diaminopimelate biosynthesis</keyword>
<dbReference type="PANTHER" id="PTHR12128:SF66">
    <property type="entry name" value="4-HYDROXY-2-OXOGLUTARATE ALDOLASE, MITOCHONDRIAL"/>
    <property type="match status" value="1"/>
</dbReference>
<dbReference type="InterPro" id="IPR020625">
    <property type="entry name" value="Schiff_base-form_aldolases_AS"/>
</dbReference>
<feature type="active site" description="Schiff-base intermediate with substrate" evidence="12 14">
    <location>
        <position position="173"/>
    </location>
</feature>
<comment type="subunit">
    <text evidence="12">Homotetramer; dimer of dimers.</text>
</comment>
<comment type="catalytic activity">
    <reaction evidence="11 12">
        <text>L-aspartate 4-semialdehyde + pyruvate = (2S,4S)-4-hydroxy-2,3,4,5-tetrahydrodipicolinate + H2O + H(+)</text>
        <dbReference type="Rhea" id="RHEA:34171"/>
        <dbReference type="ChEBI" id="CHEBI:15361"/>
        <dbReference type="ChEBI" id="CHEBI:15377"/>
        <dbReference type="ChEBI" id="CHEBI:15378"/>
        <dbReference type="ChEBI" id="CHEBI:67139"/>
        <dbReference type="ChEBI" id="CHEBI:537519"/>
        <dbReference type="EC" id="4.3.3.7"/>
    </reaction>
</comment>
<comment type="subcellular location">
    <subcellularLocation>
        <location evidence="12">Cytoplasm</location>
    </subcellularLocation>
</comment>
<protein>
    <recommendedName>
        <fullName evidence="4 12">4-hydroxy-tetrahydrodipicolinate synthase</fullName>
        <shortName evidence="12">HTPA synthase</shortName>
        <ecNumber evidence="4 12">4.3.3.7</ecNumber>
    </recommendedName>
</protein>
<dbReference type="OrthoDB" id="9782828at2"/>
<name>A0A1L7CMH1_CORFL</name>
<keyword evidence="5 12" id="KW-0963">Cytoplasm</keyword>
<dbReference type="EC" id="4.3.3.7" evidence="4 12"/>
<dbReference type="InterPro" id="IPR005263">
    <property type="entry name" value="DapA"/>
</dbReference>
<dbReference type="GO" id="GO:0019877">
    <property type="term" value="P:diaminopimelate biosynthetic process"/>
    <property type="evidence" value="ECO:0007669"/>
    <property type="project" value="UniProtKB-UniRule"/>
</dbReference>
<evidence type="ECO:0000256" key="13">
    <source>
        <dbReference type="PIRNR" id="PIRNR001365"/>
    </source>
</evidence>
<dbReference type="SMART" id="SM01130">
    <property type="entry name" value="DHDPS"/>
    <property type="match status" value="1"/>
</dbReference>
<dbReference type="Gene3D" id="3.20.20.70">
    <property type="entry name" value="Aldolase class I"/>
    <property type="match status" value="1"/>
</dbReference>
<dbReference type="GeneID" id="82880557"/>
<evidence type="ECO:0000256" key="3">
    <source>
        <dbReference type="ARBA" id="ARBA00007592"/>
    </source>
</evidence>
<evidence type="ECO:0000313" key="17">
    <source>
        <dbReference type="Proteomes" id="UP000185479"/>
    </source>
</evidence>
<dbReference type="InterPro" id="IPR013785">
    <property type="entry name" value="Aldolase_TIM"/>
</dbReference>
<feature type="active site" description="Proton donor/acceptor" evidence="12 14">
    <location>
        <position position="145"/>
    </location>
</feature>
<evidence type="ECO:0000256" key="6">
    <source>
        <dbReference type="ARBA" id="ARBA00022605"/>
    </source>
</evidence>
<proteinExistence type="inferred from homology"/>
<gene>
    <name evidence="12" type="primary">dapA</name>
    <name evidence="16" type="ORF">CFLV_07490</name>
</gene>
<evidence type="ECO:0000256" key="2">
    <source>
        <dbReference type="ARBA" id="ARBA00005120"/>
    </source>
</evidence>
<dbReference type="HAMAP" id="MF_00418">
    <property type="entry name" value="DapA"/>
    <property type="match status" value="1"/>
</dbReference>
<evidence type="ECO:0000256" key="14">
    <source>
        <dbReference type="PIRSR" id="PIRSR001365-1"/>
    </source>
</evidence>
<evidence type="ECO:0000256" key="5">
    <source>
        <dbReference type="ARBA" id="ARBA00022490"/>
    </source>
</evidence>
<evidence type="ECO:0000256" key="15">
    <source>
        <dbReference type="PIRSR" id="PIRSR001365-2"/>
    </source>
</evidence>
<evidence type="ECO:0000256" key="9">
    <source>
        <dbReference type="ARBA" id="ARBA00023239"/>
    </source>
</evidence>
<keyword evidence="8 12" id="KW-0457">Lysine biosynthesis</keyword>
<dbReference type="GO" id="GO:0008840">
    <property type="term" value="F:4-hydroxy-tetrahydrodipicolinate synthase activity"/>
    <property type="evidence" value="ECO:0007669"/>
    <property type="project" value="UniProtKB-UniRule"/>
</dbReference>
<evidence type="ECO:0000256" key="11">
    <source>
        <dbReference type="ARBA" id="ARBA00047836"/>
    </source>
</evidence>
<feature type="binding site" evidence="12 15">
    <location>
        <position position="57"/>
    </location>
    <ligand>
        <name>pyruvate</name>
        <dbReference type="ChEBI" id="CHEBI:15361"/>
    </ligand>
</feature>
<keyword evidence="6 12" id="KW-0028">Amino-acid biosynthesis</keyword>
<dbReference type="GO" id="GO:0005829">
    <property type="term" value="C:cytosol"/>
    <property type="evidence" value="ECO:0007669"/>
    <property type="project" value="TreeGrafter"/>
</dbReference>
<comment type="similarity">
    <text evidence="3 12 13">Belongs to the DapA family.</text>
</comment>
<dbReference type="EMBL" id="CP009246">
    <property type="protein sequence ID" value="APT87046.1"/>
    <property type="molecule type" value="Genomic_DNA"/>
</dbReference>
<dbReference type="SUPFAM" id="SSF51569">
    <property type="entry name" value="Aldolase"/>
    <property type="match status" value="1"/>
</dbReference>
<dbReference type="GO" id="GO:0009089">
    <property type="term" value="P:lysine biosynthetic process via diaminopimelate"/>
    <property type="evidence" value="ECO:0007669"/>
    <property type="project" value="UniProtKB-UniRule"/>
</dbReference>
<dbReference type="UniPathway" id="UPA00034">
    <property type="reaction ID" value="UER00017"/>
</dbReference>
<dbReference type="Proteomes" id="UP000185479">
    <property type="component" value="Chromosome"/>
</dbReference>
<evidence type="ECO:0000256" key="4">
    <source>
        <dbReference type="ARBA" id="ARBA00012086"/>
    </source>
</evidence>
<dbReference type="InterPro" id="IPR002220">
    <property type="entry name" value="DapA-like"/>
</dbReference>
<comment type="function">
    <text evidence="1 12">Catalyzes the condensation of (S)-aspartate-beta-semialdehyde [(S)-ASA] and pyruvate to 4-hydroxy-tetrahydrodipicolinate (HTPA).</text>
</comment>
<dbReference type="PROSITE" id="PS00666">
    <property type="entry name" value="DHDPS_2"/>
    <property type="match status" value="1"/>
</dbReference>
<evidence type="ECO:0000256" key="8">
    <source>
        <dbReference type="ARBA" id="ARBA00023154"/>
    </source>
</evidence>
<dbReference type="NCBIfam" id="TIGR00674">
    <property type="entry name" value="dapA"/>
    <property type="match status" value="1"/>
</dbReference>
<sequence>MSTGMTAKTGVETFGHVGVAMVTPFDRDGALDVEAGRRLAAHLVDNGIDSLILAGTTGESPTTTVEEKLALLKAVKEEVGDRAKLCAGAGTNNTATSIALAQASVAAGADSLLLVSPYYSKPSQAGVYAHFTAIAQSVDAPICLYDIPGRSGIAIASDTIRKLAEVPNIQAVKDAKGDLGAAAQLIRETGLAWFSGDDPLNLPWLSLGASGFISVVGHAAPRALVDLYDAFEQGDLARAREINANTLTPLIHAQARLGGATLAKAALRLQGIEVGDPRLPVVAPDATQIEELRIDMKKAGVLQE</sequence>
<evidence type="ECO:0000256" key="12">
    <source>
        <dbReference type="HAMAP-Rule" id="MF_00418"/>
    </source>
</evidence>
<dbReference type="RefSeq" id="WP_075729988.1">
    <property type="nucleotide sequence ID" value="NZ_BJNB01000003.1"/>
</dbReference>
<dbReference type="AlphaFoldDB" id="A0A1L7CMH1"/>
<reference evidence="16 17" key="1">
    <citation type="submission" date="2014-08" db="EMBL/GenBank/DDBJ databases">
        <title>Complete genome sequence of Corynebacterium flavescens OJ8(T)(=DSM 20296(T)), isolated from cheese.</title>
        <authorList>
            <person name="Ruckert C."/>
            <person name="Albersmeier A."/>
            <person name="Winkler A."/>
            <person name="Kalinowski J."/>
        </authorList>
    </citation>
    <scope>NUCLEOTIDE SEQUENCE [LARGE SCALE GENOMIC DNA]</scope>
    <source>
        <strain evidence="16 17">OJ8</strain>
    </source>
</reference>
<dbReference type="InterPro" id="IPR020624">
    <property type="entry name" value="Schiff_base-form_aldolases_CS"/>
</dbReference>
<keyword evidence="17" id="KW-1185">Reference proteome</keyword>
<dbReference type="PIRSF" id="PIRSF001365">
    <property type="entry name" value="DHDPS"/>
    <property type="match status" value="1"/>
</dbReference>
<comment type="caution">
    <text evidence="12">Was originally thought to be a dihydrodipicolinate synthase (DHDPS), catalyzing the condensation of (S)-aspartate-beta-semialdehyde [(S)-ASA] and pyruvate to dihydrodipicolinate (DHDP). However, it was shown in E.coli that the product of the enzymatic reaction is not dihydrodipicolinate but in fact (4S)-4-hydroxy-2,3,4,5-tetrahydro-(2S)-dipicolinic acid (HTPA), and that the consecutive dehydration reaction leading to DHDP is not spontaneous but catalyzed by DapB.</text>
</comment>